<sequence>MRTNDAFTVCAASGTLELYVSHTYYPGEDHPLDEYNLYDGDENGATLLGTLADGFQRSTSGCFTIFAPDFTKKLHSCASEAPEWQYFKIYTPGLTLIIPPSSKITIYFEDYQQTNTTGIIQKGIITSPSYNGFNSLFNTNSLYENCMPGVFHQVAFSFKEKYGNPKVVIQADDQNTTLVNDTTTIQLYGFSLMYEETNFTTNGFLIEYIIDKTPIEHLTTVDPISTEPSFFPTESFSTTPPQFQSSEIIPTTSISHSNKIEFALFASIAVQAFYIIMF</sequence>
<organism evidence="1 2">
    <name type="scientific">Panagrolaimus davidi</name>
    <dbReference type="NCBI Taxonomy" id="227884"/>
    <lineage>
        <taxon>Eukaryota</taxon>
        <taxon>Metazoa</taxon>
        <taxon>Ecdysozoa</taxon>
        <taxon>Nematoda</taxon>
        <taxon>Chromadorea</taxon>
        <taxon>Rhabditida</taxon>
        <taxon>Tylenchina</taxon>
        <taxon>Panagrolaimomorpha</taxon>
        <taxon>Panagrolaimoidea</taxon>
        <taxon>Panagrolaimidae</taxon>
        <taxon>Panagrolaimus</taxon>
    </lineage>
</organism>
<reference evidence="2" key="1">
    <citation type="submission" date="2022-11" db="UniProtKB">
        <authorList>
            <consortium name="WormBaseParasite"/>
        </authorList>
    </citation>
    <scope>IDENTIFICATION</scope>
</reference>
<dbReference type="AlphaFoldDB" id="A0A914P6Z2"/>
<protein>
    <submittedName>
        <fullName evidence="2">CUB-like domain-containing protein</fullName>
    </submittedName>
</protein>
<evidence type="ECO:0000313" key="2">
    <source>
        <dbReference type="WBParaSite" id="PDA_v2.g13738.t1"/>
    </source>
</evidence>
<accession>A0A914P6Z2</accession>
<dbReference type="Proteomes" id="UP000887578">
    <property type="component" value="Unplaced"/>
</dbReference>
<dbReference type="WBParaSite" id="PDA_v2.g13738.t1">
    <property type="protein sequence ID" value="PDA_v2.g13738.t1"/>
    <property type="gene ID" value="PDA_v2.g13738"/>
</dbReference>
<name>A0A914P6Z2_9BILA</name>
<proteinExistence type="predicted"/>
<evidence type="ECO:0000313" key="1">
    <source>
        <dbReference type="Proteomes" id="UP000887578"/>
    </source>
</evidence>
<keyword evidence="1" id="KW-1185">Reference proteome</keyword>